<sequence>MSKASGALEKTELGSREMLDRPHTRFAHLRENAPVSWATAPGLLYGHGGFLLTRYEDVVEVHSDERFSTDVIRNTSVGKFAWLLPPTIRMLTQTMVFKDDPDHKRLRTLVHKAFTPKLVATMAPDIAKIAERLADEVEAKRDVDLVHQFAVRLPLAVIATMLGVADEDRDKFHLLVEKIGSDSGKRGGMLRELPSARRLVKLFEALIEDRRLRPDEGLISELVRANEDGDRLSHKETVAMVFLLLLAGHDTTANLIGSSVLALIEHPGQQSLLREQPELLETTGIEELLRFTSPVADGAPRLALQDMEIRGIPIPRGSQLLGSITSANRDEAVFDNAQALDLTRKPNKHLAFAFGIHYCLGHQLARLEGRTALATLLERFPNWELATPRDHLRYKPTVSLRGLTTLPIRMY</sequence>
<keyword evidence="7" id="KW-0503">Monooxygenase</keyword>
<dbReference type="AlphaFoldDB" id="A0A1A2T213"/>
<dbReference type="PANTHER" id="PTHR46696">
    <property type="entry name" value="P450, PUTATIVE (EUROFUNG)-RELATED"/>
    <property type="match status" value="1"/>
</dbReference>
<dbReference type="CDD" id="cd11029">
    <property type="entry name" value="CYP107-like"/>
    <property type="match status" value="1"/>
</dbReference>
<evidence type="ECO:0000256" key="7">
    <source>
        <dbReference type="ARBA" id="ARBA00023033"/>
    </source>
</evidence>
<dbReference type="FunFam" id="1.10.630.10:FF:000018">
    <property type="entry name" value="Cytochrome P450 monooxygenase"/>
    <property type="match status" value="1"/>
</dbReference>
<dbReference type="SUPFAM" id="SSF48264">
    <property type="entry name" value="Cytochrome P450"/>
    <property type="match status" value="1"/>
</dbReference>
<dbReference type="InterPro" id="IPR001128">
    <property type="entry name" value="Cyt_P450"/>
</dbReference>
<protein>
    <submittedName>
        <fullName evidence="8">Cytochrome</fullName>
    </submittedName>
</protein>
<name>A0A1A2T213_MYCNT</name>
<dbReference type="InterPro" id="IPR036396">
    <property type="entry name" value="Cyt_P450_sf"/>
</dbReference>
<evidence type="ECO:0000256" key="6">
    <source>
        <dbReference type="ARBA" id="ARBA00023004"/>
    </source>
</evidence>
<dbReference type="PRINTS" id="PR00385">
    <property type="entry name" value="P450"/>
</dbReference>
<dbReference type="GO" id="GO:0020037">
    <property type="term" value="F:heme binding"/>
    <property type="evidence" value="ECO:0007669"/>
    <property type="project" value="InterPro"/>
</dbReference>
<dbReference type="InterPro" id="IPR002397">
    <property type="entry name" value="Cyt_P450_B"/>
</dbReference>
<comment type="caution">
    <text evidence="8">The sequence shown here is derived from an EMBL/GenBank/DDBJ whole genome shotgun (WGS) entry which is preliminary data.</text>
</comment>
<dbReference type="GO" id="GO:0016705">
    <property type="term" value="F:oxidoreductase activity, acting on paired donors, with incorporation or reduction of molecular oxygen"/>
    <property type="evidence" value="ECO:0007669"/>
    <property type="project" value="InterPro"/>
</dbReference>
<dbReference type="Pfam" id="PF00067">
    <property type="entry name" value="p450"/>
    <property type="match status" value="1"/>
</dbReference>
<evidence type="ECO:0000256" key="2">
    <source>
        <dbReference type="ARBA" id="ARBA00010617"/>
    </source>
</evidence>
<comment type="cofactor">
    <cofactor evidence="1">
        <name>heme</name>
        <dbReference type="ChEBI" id="CHEBI:30413"/>
    </cofactor>
</comment>
<dbReference type="Proteomes" id="UP000092389">
    <property type="component" value="Unassembled WGS sequence"/>
</dbReference>
<gene>
    <name evidence="8" type="ORF">A5683_00720</name>
</gene>
<evidence type="ECO:0000256" key="5">
    <source>
        <dbReference type="ARBA" id="ARBA00023002"/>
    </source>
</evidence>
<dbReference type="EMBL" id="LZJU01000149">
    <property type="protein sequence ID" value="OBH70464.1"/>
    <property type="molecule type" value="Genomic_DNA"/>
</dbReference>
<keyword evidence="5" id="KW-0560">Oxidoreductase</keyword>
<keyword evidence="3" id="KW-0349">Heme</keyword>
<reference evidence="8 9" key="1">
    <citation type="submission" date="2016-06" db="EMBL/GenBank/DDBJ databases">
        <authorList>
            <person name="Kjaerup R.B."/>
            <person name="Dalgaard T.S."/>
            <person name="Juul-Madsen H.R."/>
        </authorList>
    </citation>
    <scope>NUCLEOTIDE SEQUENCE [LARGE SCALE GENOMIC DNA]</scope>
    <source>
        <strain evidence="8 9">E152</strain>
    </source>
</reference>
<dbReference type="PRINTS" id="PR00359">
    <property type="entry name" value="BP450"/>
</dbReference>
<keyword evidence="6" id="KW-0408">Iron</keyword>
<organism evidence="8 9">
    <name type="scientific">Mycobacterium mantenii</name>
    <dbReference type="NCBI Taxonomy" id="560555"/>
    <lineage>
        <taxon>Bacteria</taxon>
        <taxon>Bacillati</taxon>
        <taxon>Actinomycetota</taxon>
        <taxon>Actinomycetes</taxon>
        <taxon>Mycobacteriales</taxon>
        <taxon>Mycobacteriaceae</taxon>
        <taxon>Mycobacterium</taxon>
        <taxon>Mycobacterium avium complex (MAC)</taxon>
    </lineage>
</organism>
<dbReference type="Gene3D" id="1.10.630.10">
    <property type="entry name" value="Cytochrome P450"/>
    <property type="match status" value="1"/>
</dbReference>
<comment type="similarity">
    <text evidence="2">Belongs to the cytochrome P450 family.</text>
</comment>
<evidence type="ECO:0000313" key="8">
    <source>
        <dbReference type="EMBL" id="OBH70464.1"/>
    </source>
</evidence>
<evidence type="ECO:0000256" key="1">
    <source>
        <dbReference type="ARBA" id="ARBA00001971"/>
    </source>
</evidence>
<dbReference type="GO" id="GO:0004497">
    <property type="term" value="F:monooxygenase activity"/>
    <property type="evidence" value="ECO:0007669"/>
    <property type="project" value="UniProtKB-KW"/>
</dbReference>
<dbReference type="OrthoDB" id="142769at2"/>
<evidence type="ECO:0000256" key="4">
    <source>
        <dbReference type="ARBA" id="ARBA00022723"/>
    </source>
</evidence>
<evidence type="ECO:0000256" key="3">
    <source>
        <dbReference type="ARBA" id="ARBA00022617"/>
    </source>
</evidence>
<keyword evidence="4" id="KW-0479">Metal-binding</keyword>
<evidence type="ECO:0000313" key="9">
    <source>
        <dbReference type="Proteomes" id="UP000092389"/>
    </source>
</evidence>
<dbReference type="PANTHER" id="PTHR46696:SF1">
    <property type="entry name" value="CYTOCHROME P450 YJIB-RELATED"/>
    <property type="match status" value="1"/>
</dbReference>
<accession>A0A1A2T213</accession>
<dbReference type="GO" id="GO:0005506">
    <property type="term" value="F:iron ion binding"/>
    <property type="evidence" value="ECO:0007669"/>
    <property type="project" value="InterPro"/>
</dbReference>
<proteinExistence type="inferred from homology"/>